<proteinExistence type="predicted"/>
<evidence type="ECO:0000313" key="2">
    <source>
        <dbReference type="Proteomes" id="UP000001064"/>
    </source>
</evidence>
<dbReference type="VEuPathDB" id="AmoebaDB:DICPUDRAFT_155849"/>
<dbReference type="KEGG" id="dpp:DICPUDRAFT_155849"/>
<dbReference type="InParanoid" id="F0ZV17"/>
<dbReference type="AlphaFoldDB" id="F0ZV17"/>
<reference evidence="2" key="1">
    <citation type="journal article" date="2011" name="Genome Biol.">
        <title>Comparative genomics of the social amoebae Dictyostelium discoideum and Dictyostelium purpureum.</title>
        <authorList>
            <consortium name="US DOE Joint Genome Institute (JGI-PGF)"/>
            <person name="Sucgang R."/>
            <person name="Kuo A."/>
            <person name="Tian X."/>
            <person name="Salerno W."/>
            <person name="Parikh A."/>
            <person name="Feasley C.L."/>
            <person name="Dalin E."/>
            <person name="Tu H."/>
            <person name="Huang E."/>
            <person name="Barry K."/>
            <person name="Lindquist E."/>
            <person name="Shapiro H."/>
            <person name="Bruce D."/>
            <person name="Schmutz J."/>
            <person name="Salamov A."/>
            <person name="Fey P."/>
            <person name="Gaudet P."/>
            <person name="Anjard C."/>
            <person name="Babu M.M."/>
            <person name="Basu S."/>
            <person name="Bushmanova Y."/>
            <person name="van der Wel H."/>
            <person name="Katoh-Kurasawa M."/>
            <person name="Dinh C."/>
            <person name="Coutinho P.M."/>
            <person name="Saito T."/>
            <person name="Elias M."/>
            <person name="Schaap P."/>
            <person name="Kay R.R."/>
            <person name="Henrissat B."/>
            <person name="Eichinger L."/>
            <person name="Rivero F."/>
            <person name="Putnam N.H."/>
            <person name="West C.M."/>
            <person name="Loomis W.F."/>
            <person name="Chisholm R.L."/>
            <person name="Shaulsky G."/>
            <person name="Strassmann J.E."/>
            <person name="Queller D.C."/>
            <person name="Kuspa A."/>
            <person name="Grigoriev I.V."/>
        </authorList>
    </citation>
    <scope>NUCLEOTIDE SEQUENCE [LARGE SCALE GENOMIC DNA]</scope>
    <source>
        <strain evidence="2">QSDP1</strain>
    </source>
</reference>
<dbReference type="Proteomes" id="UP000001064">
    <property type="component" value="Unassembled WGS sequence"/>
</dbReference>
<dbReference type="EMBL" id="GL871205">
    <property type="protein sequence ID" value="EGC32216.1"/>
    <property type="molecule type" value="Genomic_DNA"/>
</dbReference>
<keyword evidence="2" id="KW-1185">Reference proteome</keyword>
<sequence>MLLFLIEKRVITTANINHLIKIGVENNLPSIIDLVLMIGPFKNNGFKNLYNLSNISLSSYLNEAHYLIFYYTIKRGELLKNHYANKEKLLRDSMLIIKYLVEINYQYHNQHSDNFSFIPDTKEQLIIKYSNLEPILKTYIKNVGLLNSSSVFFINKNMSNNNIIQLVDTNNIDPLNHSNNIFKLNFDSL</sequence>
<dbReference type="GeneID" id="10507432"/>
<organism evidence="1 2">
    <name type="scientific">Dictyostelium purpureum</name>
    <name type="common">Slime mold</name>
    <dbReference type="NCBI Taxonomy" id="5786"/>
    <lineage>
        <taxon>Eukaryota</taxon>
        <taxon>Amoebozoa</taxon>
        <taxon>Evosea</taxon>
        <taxon>Eumycetozoa</taxon>
        <taxon>Dictyostelia</taxon>
        <taxon>Dictyosteliales</taxon>
        <taxon>Dictyosteliaceae</taxon>
        <taxon>Dictyostelium</taxon>
    </lineage>
</organism>
<gene>
    <name evidence="1" type="ORF">DICPUDRAFT_155849</name>
</gene>
<dbReference type="RefSeq" id="XP_003291252.1">
    <property type="nucleotide sequence ID" value="XM_003291204.1"/>
</dbReference>
<name>F0ZV17_DICPU</name>
<protein>
    <submittedName>
        <fullName evidence="1">Uncharacterized protein</fullName>
    </submittedName>
</protein>
<accession>F0ZV17</accession>
<evidence type="ECO:0000313" key="1">
    <source>
        <dbReference type="EMBL" id="EGC32216.1"/>
    </source>
</evidence>